<protein>
    <submittedName>
        <fullName evidence="1">Uncharacterized protein</fullName>
    </submittedName>
</protein>
<evidence type="ECO:0000313" key="2">
    <source>
        <dbReference type="Proteomes" id="UP001439008"/>
    </source>
</evidence>
<reference evidence="1 2" key="1">
    <citation type="journal article" date="2024" name="BMC Biol.">
        <title>Comparative genomics of Ascetosporea gives new insight into the evolutionary basis for animal parasitism in Rhizaria.</title>
        <authorList>
            <person name="Hiltunen Thoren M."/>
            <person name="Onut-Brannstrom I."/>
            <person name="Alfjorden A."/>
            <person name="Peckova H."/>
            <person name="Swords F."/>
            <person name="Hooper C."/>
            <person name="Holzer A.S."/>
            <person name="Bass D."/>
            <person name="Burki F."/>
        </authorList>
    </citation>
    <scope>NUCLEOTIDE SEQUENCE [LARGE SCALE GENOMIC DNA]</scope>
    <source>
        <strain evidence="1">20-A016</strain>
    </source>
</reference>
<dbReference type="EMBL" id="JBDODL010000859">
    <property type="protein sequence ID" value="MES1920777.1"/>
    <property type="molecule type" value="Genomic_DNA"/>
</dbReference>
<organism evidence="1 2">
    <name type="scientific">Bonamia ostreae</name>
    <dbReference type="NCBI Taxonomy" id="126728"/>
    <lineage>
        <taxon>Eukaryota</taxon>
        <taxon>Sar</taxon>
        <taxon>Rhizaria</taxon>
        <taxon>Endomyxa</taxon>
        <taxon>Ascetosporea</taxon>
        <taxon>Haplosporida</taxon>
        <taxon>Bonamia</taxon>
    </lineage>
</organism>
<sequence length="292" mass="33655">MTEINLKSKNALKNTKRCQNVIGTAKKAKIVDILKSKNIFHNEDKKLLNAKFKFAEKCHCFPMSPQNPLIRILFKCGFRENFSTEPQKKTENFLSTPKNFLSAPKNFLSAPKNLSTEKQTNFDDISDPNNFSDDMKQRIIGLFEEKSTLSRTEIVDRYATKHKKPLFFDDLNRFLRRMENIEGVVASHNKRYFTLLDRFNVLVADERIGPDGRGSIGTFVEKSFPLILRFCANWRKRKFDQSGNSQKGVLSENHRTQIPFLSQSPRIQRIASVCDSEKLHLEQSGTHSGSIF</sequence>
<evidence type="ECO:0000313" key="1">
    <source>
        <dbReference type="EMBL" id="MES1920777.1"/>
    </source>
</evidence>
<accession>A0ABV2AM73</accession>
<proteinExistence type="predicted"/>
<gene>
    <name evidence="1" type="ORF">MHBO_002414</name>
</gene>
<dbReference type="Proteomes" id="UP001439008">
    <property type="component" value="Unassembled WGS sequence"/>
</dbReference>
<comment type="caution">
    <text evidence="1">The sequence shown here is derived from an EMBL/GenBank/DDBJ whole genome shotgun (WGS) entry which is preliminary data.</text>
</comment>
<name>A0ABV2AM73_9EUKA</name>
<keyword evidence="2" id="KW-1185">Reference proteome</keyword>